<feature type="binding site" evidence="9 11">
    <location>
        <position position="111"/>
    </location>
    <ligand>
        <name>substrate</name>
    </ligand>
</feature>
<dbReference type="eggNOG" id="COG0757">
    <property type="taxonomic scope" value="Bacteria"/>
</dbReference>
<evidence type="ECO:0000256" key="3">
    <source>
        <dbReference type="ARBA" id="ARBA00004902"/>
    </source>
</evidence>
<sequence length="165" mass="18020">MKILVVQGPNLNLLGHRDPRIYGPLTLEQIHENMRTFAKQNNFELDFFQSNFEGEIIDKLQECVGGEYSGVLINPAAYAHTSIGIADAIMSCGVPVVEVHISNIFAREDYRKVSYSGGVCAGVITGFGAYGYHIGLIALGQIISELEAFKASQEAQAKNAQNQNN</sequence>
<accession>V8C766</accession>
<dbReference type="UniPathway" id="UPA00053">
    <property type="reaction ID" value="UER00086"/>
</dbReference>
<evidence type="ECO:0000256" key="5">
    <source>
        <dbReference type="ARBA" id="ARBA00011193"/>
    </source>
</evidence>
<comment type="function">
    <text evidence="2 9">Catalyzes a trans-dehydration via an enolate intermediate.</text>
</comment>
<dbReference type="NCBIfam" id="NF003806">
    <property type="entry name" value="PRK05395.1-3"/>
    <property type="match status" value="1"/>
</dbReference>
<dbReference type="PANTHER" id="PTHR21272:SF3">
    <property type="entry name" value="CATABOLIC 3-DEHYDROQUINASE"/>
    <property type="match status" value="1"/>
</dbReference>
<feature type="binding site" evidence="9 11">
    <location>
        <position position="87"/>
    </location>
    <ligand>
        <name>substrate</name>
    </ligand>
</feature>
<dbReference type="GO" id="GO:0019631">
    <property type="term" value="P:quinate catabolic process"/>
    <property type="evidence" value="ECO:0007669"/>
    <property type="project" value="TreeGrafter"/>
</dbReference>
<dbReference type="Pfam" id="PF01220">
    <property type="entry name" value="DHquinase_II"/>
    <property type="match status" value="1"/>
</dbReference>
<dbReference type="GO" id="GO:0008652">
    <property type="term" value="P:amino acid biosynthetic process"/>
    <property type="evidence" value="ECO:0007669"/>
    <property type="project" value="UniProtKB-KW"/>
</dbReference>
<evidence type="ECO:0000256" key="10">
    <source>
        <dbReference type="PIRSR" id="PIRSR001399-1"/>
    </source>
</evidence>
<keyword evidence="14" id="KW-1185">Reference proteome</keyword>
<evidence type="ECO:0000313" key="13">
    <source>
        <dbReference type="EMBL" id="ETD22875.1"/>
    </source>
</evidence>
<feature type="site" description="Transition state stabilizer" evidence="9 12">
    <location>
        <position position="17"/>
    </location>
</feature>
<dbReference type="PANTHER" id="PTHR21272">
    <property type="entry name" value="CATABOLIC 3-DEHYDROQUINASE"/>
    <property type="match status" value="1"/>
</dbReference>
<dbReference type="NCBIfam" id="NF003807">
    <property type="entry name" value="PRK05395.1-4"/>
    <property type="match status" value="1"/>
</dbReference>
<dbReference type="Proteomes" id="UP000018731">
    <property type="component" value="Unassembled WGS sequence"/>
</dbReference>
<dbReference type="EC" id="4.2.1.10" evidence="6 9"/>
<dbReference type="InterPro" id="IPR001874">
    <property type="entry name" value="DHquinase_II"/>
</dbReference>
<dbReference type="InterPro" id="IPR036441">
    <property type="entry name" value="DHquinase_II_sf"/>
</dbReference>
<dbReference type="HOGENOM" id="CLU_090968_3_0_7"/>
<feature type="binding site" evidence="9 11">
    <location>
        <position position="74"/>
    </location>
    <ligand>
        <name>substrate</name>
    </ligand>
</feature>
<dbReference type="HAMAP" id="MF_00169">
    <property type="entry name" value="AroQ"/>
    <property type="match status" value="1"/>
</dbReference>
<gene>
    <name evidence="9" type="primary">aroQ</name>
    <name evidence="13" type="ORF">HMPREF2086_01674</name>
</gene>
<dbReference type="PIRSF" id="PIRSF001399">
    <property type="entry name" value="DHquinase_II"/>
    <property type="match status" value="1"/>
</dbReference>
<dbReference type="NCBIfam" id="NF003805">
    <property type="entry name" value="PRK05395.1-2"/>
    <property type="match status" value="1"/>
</dbReference>
<comment type="pathway">
    <text evidence="3 9">Metabolic intermediate biosynthesis; chorismate biosynthesis; chorismate from D-erythrose 4-phosphate and phosphoenolpyruvate: step 3/7.</text>
</comment>
<dbReference type="PATRIC" id="fig|1357400.3.peg.2253"/>
<evidence type="ECO:0000256" key="2">
    <source>
        <dbReference type="ARBA" id="ARBA00003924"/>
    </source>
</evidence>
<dbReference type="NCBIfam" id="TIGR01088">
    <property type="entry name" value="aroQ"/>
    <property type="match status" value="1"/>
</dbReference>
<keyword evidence="8 9" id="KW-0456">Lyase</keyword>
<evidence type="ECO:0000256" key="7">
    <source>
        <dbReference type="ARBA" id="ARBA00022605"/>
    </source>
</evidence>
<dbReference type="RefSeq" id="WP_023928439.1">
    <property type="nucleotide sequence ID" value="NZ_KI669455.1"/>
</dbReference>
<dbReference type="EMBL" id="AZJI01000007">
    <property type="protein sequence ID" value="ETD22875.1"/>
    <property type="molecule type" value="Genomic_DNA"/>
</dbReference>
<evidence type="ECO:0000313" key="14">
    <source>
        <dbReference type="Proteomes" id="UP000018731"/>
    </source>
</evidence>
<keyword evidence="9" id="KW-0057">Aromatic amino acid biosynthesis</keyword>
<dbReference type="GO" id="GO:0003855">
    <property type="term" value="F:3-dehydroquinate dehydratase activity"/>
    <property type="evidence" value="ECO:0007669"/>
    <property type="project" value="UniProtKB-UniRule"/>
</dbReference>
<dbReference type="CDD" id="cd00466">
    <property type="entry name" value="DHQase_II"/>
    <property type="match status" value="1"/>
</dbReference>
<dbReference type="SUPFAM" id="SSF52304">
    <property type="entry name" value="Type II 3-dehydroquinate dehydratase"/>
    <property type="match status" value="1"/>
</dbReference>
<comment type="similarity">
    <text evidence="4 9">Belongs to the type-II 3-dehydroquinase family.</text>
</comment>
<feature type="binding site" evidence="9 11">
    <location>
        <position position="80"/>
    </location>
    <ligand>
        <name>substrate</name>
    </ligand>
</feature>
<comment type="caution">
    <text evidence="13">The sequence shown here is derived from an EMBL/GenBank/DDBJ whole genome shotgun (WGS) entry which is preliminary data.</text>
</comment>
<dbReference type="GO" id="GO:0009073">
    <property type="term" value="P:aromatic amino acid family biosynthetic process"/>
    <property type="evidence" value="ECO:0007669"/>
    <property type="project" value="UniProtKB-KW"/>
</dbReference>
<dbReference type="InterPro" id="IPR018509">
    <property type="entry name" value="DHquinase_II_CS"/>
</dbReference>
<feature type="binding site" evidence="9 11">
    <location>
        <begin position="101"/>
        <end position="102"/>
    </location>
    <ligand>
        <name>substrate</name>
    </ligand>
</feature>
<comment type="catalytic activity">
    <reaction evidence="1 9">
        <text>3-dehydroquinate = 3-dehydroshikimate + H2O</text>
        <dbReference type="Rhea" id="RHEA:21096"/>
        <dbReference type="ChEBI" id="CHEBI:15377"/>
        <dbReference type="ChEBI" id="CHEBI:16630"/>
        <dbReference type="ChEBI" id="CHEBI:32364"/>
        <dbReference type="EC" id="4.2.1.10"/>
    </reaction>
</comment>
<dbReference type="AlphaFoldDB" id="V8C766"/>
<evidence type="ECO:0000256" key="8">
    <source>
        <dbReference type="ARBA" id="ARBA00023239"/>
    </source>
</evidence>
<evidence type="ECO:0000256" key="1">
    <source>
        <dbReference type="ARBA" id="ARBA00001864"/>
    </source>
</evidence>
<keyword evidence="7 9" id="KW-0028">Amino-acid biosynthesis</keyword>
<name>V8C766_9HELI</name>
<dbReference type="GO" id="GO:0009423">
    <property type="term" value="P:chorismate biosynthetic process"/>
    <property type="evidence" value="ECO:0007669"/>
    <property type="project" value="UniProtKB-UniRule"/>
</dbReference>
<dbReference type="STRING" id="1357400.HMPREF2086_01674"/>
<evidence type="ECO:0000256" key="9">
    <source>
        <dbReference type="HAMAP-Rule" id="MF_00169"/>
    </source>
</evidence>
<dbReference type="OrthoDB" id="9790793at2"/>
<comment type="subunit">
    <text evidence="5 9">Homododecamer.</text>
</comment>
<proteinExistence type="inferred from homology"/>
<feature type="active site" description="Proton acceptor" evidence="9 10">
    <location>
        <position position="22"/>
    </location>
</feature>
<dbReference type="Gene3D" id="3.40.50.9100">
    <property type="entry name" value="Dehydroquinase, class II"/>
    <property type="match status" value="1"/>
</dbReference>
<evidence type="ECO:0000256" key="12">
    <source>
        <dbReference type="PIRSR" id="PIRSR001399-3"/>
    </source>
</evidence>
<evidence type="ECO:0000256" key="11">
    <source>
        <dbReference type="PIRSR" id="PIRSR001399-2"/>
    </source>
</evidence>
<feature type="active site" description="Proton donor" evidence="9 10">
    <location>
        <position position="100"/>
    </location>
</feature>
<protein>
    <recommendedName>
        <fullName evidence="6 9">3-dehydroquinate dehydratase</fullName>
        <shortName evidence="9">3-dehydroquinase</shortName>
        <ecNumber evidence="6 9">4.2.1.10</ecNumber>
    </recommendedName>
    <alternativeName>
        <fullName evidence="9">Type II DHQase</fullName>
    </alternativeName>
</protein>
<organism evidence="13 14">
    <name type="scientific">Helicobacter macacae MIT 99-5501</name>
    <dbReference type="NCBI Taxonomy" id="1357400"/>
    <lineage>
        <taxon>Bacteria</taxon>
        <taxon>Pseudomonadati</taxon>
        <taxon>Campylobacterota</taxon>
        <taxon>Epsilonproteobacteria</taxon>
        <taxon>Campylobacterales</taxon>
        <taxon>Helicobacteraceae</taxon>
        <taxon>Helicobacter</taxon>
    </lineage>
</organism>
<evidence type="ECO:0000256" key="6">
    <source>
        <dbReference type="ARBA" id="ARBA00012060"/>
    </source>
</evidence>
<evidence type="ECO:0000256" key="4">
    <source>
        <dbReference type="ARBA" id="ARBA00011037"/>
    </source>
</evidence>
<reference evidence="13 14" key="1">
    <citation type="journal article" date="2014" name="Genome Announc.">
        <title>Draft genome sequences of six enterohepatic helicobacter species isolated from humans and one from rhesus macaques.</title>
        <authorList>
            <person name="Shen Z."/>
            <person name="Sheh A."/>
            <person name="Young S.K."/>
            <person name="Abouelliel A."/>
            <person name="Ward D.V."/>
            <person name="Earl A.M."/>
            <person name="Fox J.G."/>
        </authorList>
    </citation>
    <scope>NUCLEOTIDE SEQUENCE [LARGE SCALE GENOMIC DNA]</scope>
    <source>
        <strain evidence="13 14">MIT 99-5501</strain>
    </source>
</reference>
<dbReference type="PROSITE" id="PS01029">
    <property type="entry name" value="DEHYDROQUINASE_II"/>
    <property type="match status" value="1"/>
</dbReference>